<protein>
    <submittedName>
        <fullName evidence="2">IS1 family transposase</fullName>
    </submittedName>
</protein>
<sequence>MSSDTVRCPSCQSTQVVKNGKIHNGKQNHKCRNCGRQFVLRP</sequence>
<name>A0A928VPJ0_9CYAN</name>
<dbReference type="AlphaFoldDB" id="A0A928VPJ0"/>
<dbReference type="Pfam" id="PF03811">
    <property type="entry name" value="Zn_ribbon_InsA"/>
    <property type="match status" value="1"/>
</dbReference>
<evidence type="ECO:0000313" key="5">
    <source>
        <dbReference type="Proteomes" id="UP000625316"/>
    </source>
</evidence>
<feature type="non-terminal residue" evidence="2">
    <location>
        <position position="42"/>
    </location>
</feature>
<dbReference type="Proteomes" id="UP000625316">
    <property type="component" value="Unassembled WGS sequence"/>
</dbReference>
<proteinExistence type="predicted"/>
<dbReference type="EMBL" id="JADEXQ010000104">
    <property type="protein sequence ID" value="MBE9032413.1"/>
    <property type="molecule type" value="Genomic_DNA"/>
</dbReference>
<organism evidence="2 5">
    <name type="scientific">Romeriopsis navalis LEGE 11480</name>
    <dbReference type="NCBI Taxonomy" id="2777977"/>
    <lineage>
        <taxon>Bacteria</taxon>
        <taxon>Bacillati</taxon>
        <taxon>Cyanobacteriota</taxon>
        <taxon>Cyanophyceae</taxon>
        <taxon>Leptolyngbyales</taxon>
        <taxon>Leptolyngbyaceae</taxon>
        <taxon>Romeriopsis</taxon>
        <taxon>Romeriopsis navalis</taxon>
    </lineage>
</organism>
<comment type="caution">
    <text evidence="2">The sequence shown here is derived from an EMBL/GenBank/DDBJ whole genome shotgun (WGS) entry which is preliminary data.</text>
</comment>
<keyword evidence="5" id="KW-1185">Reference proteome</keyword>
<dbReference type="InterPro" id="IPR003220">
    <property type="entry name" value="InsA_N_dom_Znf"/>
</dbReference>
<accession>A0A928VPJ0</accession>
<dbReference type="EMBL" id="JADEXQ010000079">
    <property type="protein sequence ID" value="MBE9031900.1"/>
    <property type="molecule type" value="Genomic_DNA"/>
</dbReference>
<dbReference type="EMBL" id="JADEXQ010000061">
    <property type="protein sequence ID" value="MBE9031392.1"/>
    <property type="molecule type" value="Genomic_DNA"/>
</dbReference>
<evidence type="ECO:0000313" key="2">
    <source>
        <dbReference type="EMBL" id="MBE9031392.1"/>
    </source>
</evidence>
<evidence type="ECO:0000259" key="1">
    <source>
        <dbReference type="Pfam" id="PF03811"/>
    </source>
</evidence>
<dbReference type="GO" id="GO:0006313">
    <property type="term" value="P:DNA transposition"/>
    <property type="evidence" value="ECO:0007669"/>
    <property type="project" value="InterPro"/>
</dbReference>
<evidence type="ECO:0000313" key="4">
    <source>
        <dbReference type="EMBL" id="MBE9032413.1"/>
    </source>
</evidence>
<feature type="domain" description="InsA N-terminal zinc ribbon" evidence="1">
    <location>
        <begin position="1"/>
        <end position="34"/>
    </location>
</feature>
<reference evidence="2" key="1">
    <citation type="submission" date="2020-10" db="EMBL/GenBank/DDBJ databases">
        <authorList>
            <person name="Castelo-Branco R."/>
            <person name="Eusebio N."/>
            <person name="Adriana R."/>
            <person name="Vieira A."/>
            <person name="Brugerolle De Fraissinette N."/>
            <person name="Rezende De Castro R."/>
            <person name="Schneider M.P."/>
            <person name="Vasconcelos V."/>
            <person name="Leao P.N."/>
        </authorList>
    </citation>
    <scope>NUCLEOTIDE SEQUENCE</scope>
    <source>
        <strain evidence="2">LEGE 11480</strain>
    </source>
</reference>
<gene>
    <name evidence="2" type="ORF">IQ266_16785</name>
    <name evidence="3" type="ORF">IQ266_19375</name>
    <name evidence="4" type="ORF">IQ266_21985</name>
</gene>
<dbReference type="RefSeq" id="WP_319633214.1">
    <property type="nucleotide sequence ID" value="NZ_JADEXQ010000061.1"/>
</dbReference>
<evidence type="ECO:0000313" key="3">
    <source>
        <dbReference type="EMBL" id="MBE9031900.1"/>
    </source>
</evidence>